<organism evidence="3 6">
    <name type="scientific">Bacteroides cellulosilyticus</name>
    <dbReference type="NCBI Taxonomy" id="246787"/>
    <lineage>
        <taxon>Bacteria</taxon>
        <taxon>Pseudomonadati</taxon>
        <taxon>Bacteroidota</taxon>
        <taxon>Bacteroidia</taxon>
        <taxon>Bacteroidales</taxon>
        <taxon>Bacteroidaceae</taxon>
        <taxon>Bacteroides</taxon>
    </lineage>
</organism>
<evidence type="ECO:0000313" key="8">
    <source>
        <dbReference type="Proteomes" id="UP000448877"/>
    </source>
</evidence>
<dbReference type="AlphaFoldDB" id="A0A0P0GKZ4"/>
<dbReference type="KEGG" id="bcel:BcellWH2_03383"/>
<feature type="chain" id="PRO_5035997278" evidence="2">
    <location>
        <begin position="24"/>
        <end position="339"/>
    </location>
</feature>
<evidence type="ECO:0000313" key="5">
    <source>
        <dbReference type="EMBL" id="RGS37402.1"/>
    </source>
</evidence>
<keyword evidence="2" id="KW-0732">Signal</keyword>
<reference evidence="5 7" key="2">
    <citation type="submission" date="2018-08" db="EMBL/GenBank/DDBJ databases">
        <title>A genome reference for cultivated species of the human gut microbiota.</title>
        <authorList>
            <person name="Zou Y."/>
            <person name="Xue W."/>
            <person name="Luo G."/>
        </authorList>
    </citation>
    <scope>NUCLEOTIDE SEQUENCE [LARGE SCALE GENOMIC DNA]</scope>
    <source>
        <strain evidence="5 7">AF22-3AC</strain>
    </source>
</reference>
<sequence>MKLSLKLMIAVTLCALDLSVGWAQRQYPGSPGLPEDVVWMREIYRTLDLTKDTNGALYYPVEPQGNKMNLFATVFRLLAQKKIPAYEYQLDGTERFQKDAEVTFRDVLDRFQIYYELKKVANRRDSVLSISNSDIPSADVLSYFVKEVWYFDQRTSTYGSVITAICPVLHRSEEFSSEKVKLPMFWVNYKDLVPYLTQTKVSVSNYNNAANSTWDDFFTARLYKGDIYKTTNLQNRTLSQYCPTDSAMVKEQKRIEKELVDFEKTLYGRDLIEETDSVSTTSGIKTAKTNSKKRGRENAVTTKSKSSSSSKSKSSAGKSQSVSKREAAAPKASVRRQRR</sequence>
<evidence type="ECO:0000313" key="4">
    <source>
        <dbReference type="EMBL" id="KAA5423076.1"/>
    </source>
</evidence>
<dbReference type="EMBL" id="QRVJ01000006">
    <property type="protein sequence ID" value="RGS37402.1"/>
    <property type="molecule type" value="Genomic_DNA"/>
</dbReference>
<evidence type="ECO:0000313" key="7">
    <source>
        <dbReference type="Proteomes" id="UP000283341"/>
    </source>
</evidence>
<feature type="region of interest" description="Disordered" evidence="1">
    <location>
        <begin position="278"/>
        <end position="339"/>
    </location>
</feature>
<evidence type="ECO:0000256" key="1">
    <source>
        <dbReference type="SAM" id="MobiDB-lite"/>
    </source>
</evidence>
<dbReference type="Proteomes" id="UP000061809">
    <property type="component" value="Chromosome"/>
</dbReference>
<dbReference type="EMBL" id="VVYV01000003">
    <property type="protein sequence ID" value="KAA5423076.1"/>
    <property type="molecule type" value="Genomic_DNA"/>
</dbReference>
<evidence type="ECO:0000313" key="3">
    <source>
        <dbReference type="EMBL" id="ALJ60616.1"/>
    </source>
</evidence>
<feature type="signal peptide" evidence="2">
    <location>
        <begin position="1"/>
        <end position="23"/>
    </location>
</feature>
<dbReference type="InterPro" id="IPR019847">
    <property type="entry name" value="Gliding_motility_assoc_GldN"/>
</dbReference>
<dbReference type="NCBIfam" id="TIGR03523">
    <property type="entry name" value="GldN"/>
    <property type="match status" value="1"/>
</dbReference>
<proteinExistence type="predicted"/>
<gene>
    <name evidence="4" type="primary">gldN</name>
    <name evidence="3" type="ORF">BcellWH2_03383</name>
    <name evidence="5" type="ORF">DWX97_09700</name>
    <name evidence="4" type="ORF">F2Y81_03110</name>
</gene>
<dbReference type="Pfam" id="PF19841">
    <property type="entry name" value="GldN"/>
    <property type="match status" value="1"/>
</dbReference>
<evidence type="ECO:0000313" key="6">
    <source>
        <dbReference type="Proteomes" id="UP000061809"/>
    </source>
</evidence>
<accession>A0A0P0GKZ4</accession>
<dbReference type="Proteomes" id="UP000448877">
    <property type="component" value="Unassembled WGS sequence"/>
</dbReference>
<reference evidence="4 8" key="3">
    <citation type="journal article" date="2019" name="Nat. Med.">
        <title>A library of human gut bacterial isolates paired with longitudinal multiomics data enables mechanistic microbiome research.</title>
        <authorList>
            <person name="Poyet M."/>
            <person name="Groussin M."/>
            <person name="Gibbons S.M."/>
            <person name="Avila-Pacheco J."/>
            <person name="Jiang X."/>
            <person name="Kearney S.M."/>
            <person name="Perrotta A.R."/>
            <person name="Berdy B."/>
            <person name="Zhao S."/>
            <person name="Lieberman T.D."/>
            <person name="Swanson P.K."/>
            <person name="Smith M."/>
            <person name="Roesemann S."/>
            <person name="Alexander J.E."/>
            <person name="Rich S.A."/>
            <person name="Livny J."/>
            <person name="Vlamakis H."/>
            <person name="Clish C."/>
            <person name="Bullock K."/>
            <person name="Deik A."/>
            <person name="Scott J."/>
            <person name="Pierce K.A."/>
            <person name="Xavier R.J."/>
            <person name="Alm E.J."/>
        </authorList>
    </citation>
    <scope>NUCLEOTIDE SEQUENCE [LARGE SCALE GENOMIC DNA]</scope>
    <source>
        <strain evidence="4 8">BIOML-A6</strain>
    </source>
</reference>
<protein>
    <submittedName>
        <fullName evidence="4">Gliding motility protein GldN</fullName>
    </submittedName>
</protein>
<dbReference type="PATRIC" id="fig|246787.4.peg.3502"/>
<dbReference type="EMBL" id="CP012801">
    <property type="protein sequence ID" value="ALJ60616.1"/>
    <property type="molecule type" value="Genomic_DNA"/>
</dbReference>
<name>A0A0P0GKZ4_9BACE</name>
<dbReference type="GeneID" id="66305317"/>
<feature type="compositionally biased region" description="Low complexity" evidence="1">
    <location>
        <begin position="303"/>
        <end position="322"/>
    </location>
</feature>
<dbReference type="RefSeq" id="WP_007219554.1">
    <property type="nucleotide sequence ID" value="NZ_CP012801.1"/>
</dbReference>
<evidence type="ECO:0000256" key="2">
    <source>
        <dbReference type="SAM" id="SignalP"/>
    </source>
</evidence>
<dbReference type="Proteomes" id="UP000283341">
    <property type="component" value="Unassembled WGS sequence"/>
</dbReference>
<feature type="compositionally biased region" description="Polar residues" evidence="1">
    <location>
        <begin position="278"/>
        <end position="289"/>
    </location>
</feature>
<reference evidence="3 6" key="1">
    <citation type="journal article" date="2015" name="Science">
        <title>Genetic determinants of in vivo fitness and diet responsiveness in multiple human gut Bacteroides.</title>
        <authorList>
            <person name="Wu M."/>
            <person name="McNulty N.P."/>
            <person name="Rodionov D.A."/>
            <person name="Khoroshkin M.S."/>
            <person name="Griffin N.W."/>
            <person name="Cheng J."/>
            <person name="Latreille P."/>
            <person name="Kerstetter R.A."/>
            <person name="Terrapon N."/>
            <person name="Henrissat B."/>
            <person name="Osterman A.L."/>
            <person name="Gordon J.I."/>
        </authorList>
    </citation>
    <scope>NUCLEOTIDE SEQUENCE [LARGE SCALE GENOMIC DNA]</scope>
    <source>
        <strain evidence="3 6">WH2</strain>
    </source>
</reference>